<evidence type="ECO:0000256" key="1">
    <source>
        <dbReference type="ARBA" id="ARBA00009375"/>
    </source>
</evidence>
<dbReference type="EMBL" id="JABEND010000002">
    <property type="protein sequence ID" value="NNG35240.1"/>
    <property type="molecule type" value="Genomic_DNA"/>
</dbReference>
<comment type="catalytic activity">
    <reaction evidence="5">
        <text>uridine(38/39/40) in tRNA = pseudouridine(38/39/40) in tRNA</text>
        <dbReference type="Rhea" id="RHEA:22376"/>
        <dbReference type="Rhea" id="RHEA-COMP:10085"/>
        <dbReference type="Rhea" id="RHEA-COMP:10087"/>
        <dbReference type="ChEBI" id="CHEBI:65314"/>
        <dbReference type="ChEBI" id="CHEBI:65315"/>
        <dbReference type="EC" id="5.4.99.12"/>
    </reaction>
</comment>
<evidence type="ECO:0000259" key="7">
    <source>
        <dbReference type="Pfam" id="PF01416"/>
    </source>
</evidence>
<dbReference type="PIRSF" id="PIRSF001430">
    <property type="entry name" value="tRNA_psdUrid_synth"/>
    <property type="match status" value="1"/>
</dbReference>
<dbReference type="PANTHER" id="PTHR11142:SF0">
    <property type="entry name" value="TRNA PSEUDOURIDINE SYNTHASE-LIKE 1"/>
    <property type="match status" value="1"/>
</dbReference>
<gene>
    <name evidence="8" type="ORF">HKD39_05840</name>
</gene>
<comment type="similarity">
    <text evidence="1 5">Belongs to the tRNA pseudouridine synthase TruA family.</text>
</comment>
<keyword evidence="2 5" id="KW-0819">tRNA processing</keyword>
<feature type="domain" description="Pseudouridine synthase I TruA alpha/beta" evidence="7">
    <location>
        <begin position="76"/>
        <end position="179"/>
    </location>
</feature>
<reference evidence="8 9" key="1">
    <citation type="submission" date="2020-05" db="EMBL/GenBank/DDBJ databases">
        <title>Nakamurella sp. DB0629 isolated from air conditioner.</title>
        <authorList>
            <person name="Kim D.H."/>
            <person name="Kim D.-U."/>
        </authorList>
    </citation>
    <scope>NUCLEOTIDE SEQUENCE [LARGE SCALE GENOMIC DNA]</scope>
    <source>
        <strain evidence="8 9">DB0629</strain>
    </source>
</reference>
<dbReference type="InterPro" id="IPR020095">
    <property type="entry name" value="PsdUridine_synth_TruA_C"/>
</dbReference>
<feature type="compositionally biased region" description="Basic and acidic residues" evidence="6">
    <location>
        <begin position="201"/>
        <end position="212"/>
    </location>
</feature>
<evidence type="ECO:0000256" key="3">
    <source>
        <dbReference type="ARBA" id="ARBA00023235"/>
    </source>
</evidence>
<feature type="binding site" evidence="4">
    <location>
        <position position="42"/>
    </location>
    <ligand>
        <name>substrate</name>
    </ligand>
</feature>
<dbReference type="InterPro" id="IPR020097">
    <property type="entry name" value="PsdUridine_synth_TruA_a/b_dom"/>
</dbReference>
<evidence type="ECO:0000313" key="8">
    <source>
        <dbReference type="EMBL" id="NNG35240.1"/>
    </source>
</evidence>
<dbReference type="GO" id="GO:0003723">
    <property type="term" value="F:RNA binding"/>
    <property type="evidence" value="ECO:0007669"/>
    <property type="project" value="InterPro"/>
</dbReference>
<dbReference type="GO" id="GO:0160147">
    <property type="term" value="F:tRNA pseudouridine(38-40) synthase activity"/>
    <property type="evidence" value="ECO:0007669"/>
    <property type="project" value="UniProtKB-EC"/>
</dbReference>
<dbReference type="Proteomes" id="UP000562984">
    <property type="component" value="Unassembled WGS sequence"/>
</dbReference>
<dbReference type="Pfam" id="PF01416">
    <property type="entry name" value="PseudoU_synth_1"/>
    <property type="match status" value="1"/>
</dbReference>
<dbReference type="EC" id="5.4.99.12" evidence="5"/>
<dbReference type="PANTHER" id="PTHR11142">
    <property type="entry name" value="PSEUDOURIDYLATE SYNTHASE"/>
    <property type="match status" value="1"/>
</dbReference>
<dbReference type="AlphaFoldDB" id="A0A849A9S6"/>
<keyword evidence="3 5" id="KW-0413">Isomerase</keyword>
<evidence type="ECO:0000256" key="4">
    <source>
        <dbReference type="PIRSR" id="PIRSR001430-2"/>
    </source>
</evidence>
<evidence type="ECO:0000256" key="2">
    <source>
        <dbReference type="ARBA" id="ARBA00022694"/>
    </source>
</evidence>
<dbReference type="SUPFAM" id="SSF55120">
    <property type="entry name" value="Pseudouridine synthase"/>
    <property type="match status" value="1"/>
</dbReference>
<name>A0A849A9S6_9ACTN</name>
<feature type="region of interest" description="Disordered" evidence="6">
    <location>
        <begin position="201"/>
        <end position="226"/>
    </location>
</feature>
<comment type="caution">
    <text evidence="8">The sequence shown here is derived from an EMBL/GenBank/DDBJ whole genome shotgun (WGS) entry which is preliminary data.</text>
</comment>
<dbReference type="GO" id="GO:0031119">
    <property type="term" value="P:tRNA pseudouridine synthesis"/>
    <property type="evidence" value="ECO:0007669"/>
    <property type="project" value="TreeGrafter"/>
</dbReference>
<dbReference type="InterPro" id="IPR001406">
    <property type="entry name" value="PsdUridine_synth_TruA"/>
</dbReference>
<evidence type="ECO:0000313" key="9">
    <source>
        <dbReference type="Proteomes" id="UP000562984"/>
    </source>
</evidence>
<dbReference type="Gene3D" id="3.30.70.660">
    <property type="entry name" value="Pseudouridine synthase I, catalytic domain, C-terminal subdomain"/>
    <property type="match status" value="1"/>
</dbReference>
<accession>A0A849A9S6</accession>
<organism evidence="8 9">
    <name type="scientific">Nakamurella aerolata</name>
    <dbReference type="NCBI Taxonomy" id="1656892"/>
    <lineage>
        <taxon>Bacteria</taxon>
        <taxon>Bacillati</taxon>
        <taxon>Actinomycetota</taxon>
        <taxon>Actinomycetes</taxon>
        <taxon>Nakamurellales</taxon>
        <taxon>Nakamurellaceae</taxon>
        <taxon>Nakamurella</taxon>
    </lineage>
</organism>
<evidence type="ECO:0000256" key="6">
    <source>
        <dbReference type="SAM" id="MobiDB-lite"/>
    </source>
</evidence>
<proteinExistence type="inferred from homology"/>
<keyword evidence="9" id="KW-1185">Reference proteome</keyword>
<sequence length="226" mass="24597">MPGLTGLRRRLAGLLPADLRVRAVTRAPDGFDARFSALRRHYRYRIVTADWGVDPLRRNDVLHLPRPLDADRMHRAAQGLLGLRDFAAYCRPRPGSTTIRDLQRLDVRRTANPGEIEVLVTADAFCHSMVRSLVGVLIAVGEERSDLAAPVRLLAAGERTAAIHTAPARGLTLTGVDYPPAGQLAERATLTRAVRDDGAVHPERASEGERAVDVSSAANELGGRHT</sequence>
<protein>
    <recommendedName>
        <fullName evidence="5">tRNA pseudouridine synthase</fullName>
        <ecNumber evidence="5">5.4.99.12</ecNumber>
    </recommendedName>
</protein>
<evidence type="ECO:0000256" key="5">
    <source>
        <dbReference type="RuleBase" id="RU003792"/>
    </source>
</evidence>
<dbReference type="InterPro" id="IPR020103">
    <property type="entry name" value="PsdUridine_synth_cat_dom_sf"/>
</dbReference>